<keyword evidence="1" id="KW-0175">Coiled coil</keyword>
<accession>A0A939JU88</accession>
<protein>
    <recommendedName>
        <fullName evidence="4">DUF4139 domain-containing protein</fullName>
    </recommendedName>
</protein>
<evidence type="ECO:0000313" key="3">
    <source>
        <dbReference type="Proteomes" id="UP000664122"/>
    </source>
</evidence>
<sequence>MSADSQRAVKTGAISAITLYSGGVAEVVRQAAVSGDETITMTVPVDQVNDVLKSLVVRNPGGGVAQVSLEGSVKAREFAHSARFQPADLASLPQLLRKLKGARIRIEGDHSVTGIVLGVAPEQVKPLDDKATTPLAIVTVLADDGQVRSLPIVADTALEVLDEKTDAALKRAAAGLSNSLSDDTRQVAVTVDGTGKRTVELDYVVAAPVWKSSHRLVIGPDGKGRLQSWAVIENATGQDWSEVKVQLSSGSPVTLRQNLYDPYFTARPAVPVFVDRQGVPAADRGDVPSLKMARAPAQADRSASVFADHLMREAPPVPAAEFSMGAASNVGKAVEGDVSVTYPLPQPVTLAAGSTLSVPIVDADVPAERIAVLTPGDNVIHPRAAVSLDNATGAALPAGIVTVYDASGYVGDSTLLPVPAGQSRQVQFALDRKITVNTIERPTEMITDLKVVDGVLHYKWTQEQKTIYAAANSGADARKLVIAHPKLAGWQLKSAAKIGESDDAYRLAAQVPAHGRAEIEAVDQQAGDEGFALVDADQAQLLRFSKAASDPAMAAELGELAAIQAKKADLERQIDRVNAEKSDIFAAQDRIRENIKAVGEGDLRDRYLSEMRQQEDRLAKIDGQIAGLKSERDRIAENLRRKIRAM</sequence>
<dbReference type="RefSeq" id="WP_207257716.1">
    <property type="nucleotide sequence ID" value="NZ_JAFMPP010000007.1"/>
</dbReference>
<organism evidence="2 3">
    <name type="scientific">Jiella flava</name>
    <dbReference type="NCBI Taxonomy" id="2816857"/>
    <lineage>
        <taxon>Bacteria</taxon>
        <taxon>Pseudomonadati</taxon>
        <taxon>Pseudomonadota</taxon>
        <taxon>Alphaproteobacteria</taxon>
        <taxon>Hyphomicrobiales</taxon>
        <taxon>Aurantimonadaceae</taxon>
        <taxon>Jiella</taxon>
    </lineage>
</organism>
<comment type="caution">
    <text evidence="2">The sequence shown here is derived from an EMBL/GenBank/DDBJ whole genome shotgun (WGS) entry which is preliminary data.</text>
</comment>
<name>A0A939JU88_9HYPH</name>
<evidence type="ECO:0000313" key="2">
    <source>
        <dbReference type="EMBL" id="MBO0662930.1"/>
    </source>
</evidence>
<dbReference type="PANTHER" id="PTHR38075">
    <property type="entry name" value="DUF4139 DOMAIN-CONTAINING PROTEIN"/>
    <property type="match status" value="1"/>
</dbReference>
<dbReference type="PANTHER" id="PTHR38075:SF1">
    <property type="entry name" value="DUF4139 DOMAIN-CONTAINING PROTEIN"/>
    <property type="match status" value="1"/>
</dbReference>
<dbReference type="EMBL" id="JAFMPP010000007">
    <property type="protein sequence ID" value="MBO0662930.1"/>
    <property type="molecule type" value="Genomic_DNA"/>
</dbReference>
<dbReference type="AlphaFoldDB" id="A0A939JU88"/>
<keyword evidence="3" id="KW-1185">Reference proteome</keyword>
<proteinExistence type="predicted"/>
<feature type="coiled-coil region" evidence="1">
    <location>
        <begin position="553"/>
        <end position="631"/>
    </location>
</feature>
<evidence type="ECO:0008006" key="4">
    <source>
        <dbReference type="Google" id="ProtNLM"/>
    </source>
</evidence>
<reference evidence="2" key="1">
    <citation type="submission" date="2021-03" db="EMBL/GenBank/DDBJ databases">
        <title>Whole genome sequence of Jiella sp. CQZ9-1.</title>
        <authorList>
            <person name="Tuo L."/>
        </authorList>
    </citation>
    <scope>NUCLEOTIDE SEQUENCE</scope>
    <source>
        <strain evidence="2">CQZ9-1</strain>
    </source>
</reference>
<gene>
    <name evidence="2" type="ORF">J1C48_10110</name>
</gene>
<evidence type="ECO:0000256" key="1">
    <source>
        <dbReference type="SAM" id="Coils"/>
    </source>
</evidence>
<dbReference type="Proteomes" id="UP000664122">
    <property type="component" value="Unassembled WGS sequence"/>
</dbReference>